<evidence type="ECO:0000313" key="1">
    <source>
        <dbReference type="EMBL" id="ETO05787.1"/>
    </source>
</evidence>
<protein>
    <submittedName>
        <fullName evidence="1">Uncharacterized protein</fullName>
    </submittedName>
</protein>
<reference evidence="1 2" key="1">
    <citation type="journal article" date="2013" name="Curr. Biol.">
        <title>The Genome of the Foraminiferan Reticulomyxa filosa.</title>
        <authorList>
            <person name="Glockner G."/>
            <person name="Hulsmann N."/>
            <person name="Schleicher M."/>
            <person name="Noegel A.A."/>
            <person name="Eichinger L."/>
            <person name="Gallinger C."/>
            <person name="Pawlowski J."/>
            <person name="Sierra R."/>
            <person name="Euteneuer U."/>
            <person name="Pillet L."/>
            <person name="Moustafa A."/>
            <person name="Platzer M."/>
            <person name="Groth M."/>
            <person name="Szafranski K."/>
            <person name="Schliwa M."/>
        </authorList>
    </citation>
    <scope>NUCLEOTIDE SEQUENCE [LARGE SCALE GENOMIC DNA]</scope>
</reference>
<proteinExistence type="predicted"/>
<gene>
    <name evidence="1" type="ORF">RFI_31605</name>
</gene>
<comment type="caution">
    <text evidence="1">The sequence shown here is derived from an EMBL/GenBank/DDBJ whole genome shotgun (WGS) entry which is preliminary data.</text>
</comment>
<dbReference type="AlphaFoldDB" id="X6LXC2"/>
<sequence>MIPFMSGILYNNIISNKDLSGSGLLYFWKLLHSPPPQIVPIHQVVLFMHCLDACKADTTLYASSIAKIALKLNEKQLNKVFECLMPLRVEKLQFVMDVHMHLQRFHHNCEENSWIMHKWSDKKLDITVQCLIDGFQNINEYDHDIFRYLPKGIAMKLNETQIDSVSHV</sequence>
<name>X6LXC2_RETFI</name>
<evidence type="ECO:0000313" key="2">
    <source>
        <dbReference type="Proteomes" id="UP000023152"/>
    </source>
</evidence>
<organism evidence="1 2">
    <name type="scientific">Reticulomyxa filosa</name>
    <dbReference type="NCBI Taxonomy" id="46433"/>
    <lineage>
        <taxon>Eukaryota</taxon>
        <taxon>Sar</taxon>
        <taxon>Rhizaria</taxon>
        <taxon>Retaria</taxon>
        <taxon>Foraminifera</taxon>
        <taxon>Monothalamids</taxon>
        <taxon>Reticulomyxidae</taxon>
        <taxon>Reticulomyxa</taxon>
    </lineage>
</organism>
<dbReference type="OrthoDB" id="427518at2759"/>
<keyword evidence="2" id="KW-1185">Reference proteome</keyword>
<accession>X6LXC2</accession>
<dbReference type="Proteomes" id="UP000023152">
    <property type="component" value="Unassembled WGS sequence"/>
</dbReference>
<dbReference type="EMBL" id="ASPP01027773">
    <property type="protein sequence ID" value="ETO05787.1"/>
    <property type="molecule type" value="Genomic_DNA"/>
</dbReference>